<gene>
    <name evidence="3" type="primary">malY</name>
    <name evidence="3" type="ORF">ERS027659_02861</name>
</gene>
<dbReference type="GO" id="GO:0008483">
    <property type="term" value="F:transaminase activity"/>
    <property type="evidence" value="ECO:0007669"/>
    <property type="project" value="UniProtKB-KW"/>
</dbReference>
<dbReference type="PANTHER" id="PTHR43525:SF2">
    <property type="entry name" value="CYSTATHIONINE BETA-LYASE-RELATED"/>
    <property type="match status" value="1"/>
</dbReference>
<dbReference type="Gene3D" id="3.90.1150.10">
    <property type="entry name" value="Aspartate Aminotransferase, domain 1"/>
    <property type="match status" value="1"/>
</dbReference>
<reference evidence="3 4" key="1">
    <citation type="submission" date="2015-03" db="EMBL/GenBank/DDBJ databases">
        <authorList>
            <consortium name="Pathogen Informatics"/>
        </authorList>
    </citation>
    <scope>NUCLEOTIDE SEQUENCE [LARGE SCALE GENOMIC DNA]</scope>
    <source>
        <strain evidence="3 4">Bir 185</strain>
    </source>
</reference>
<evidence type="ECO:0000313" key="3">
    <source>
        <dbReference type="EMBL" id="CKS26748.1"/>
    </source>
</evidence>
<accession>A0A655ERP3</accession>
<name>A0A655ERP3_MYCTX</name>
<keyword evidence="3" id="KW-0032">Aminotransferase</keyword>
<dbReference type="InterPro" id="IPR015422">
    <property type="entry name" value="PyrdxlP-dep_Trfase_small"/>
</dbReference>
<evidence type="ECO:0000256" key="2">
    <source>
        <dbReference type="ARBA" id="ARBA00022898"/>
    </source>
</evidence>
<dbReference type="EMBL" id="CNFT01000747">
    <property type="protein sequence ID" value="CKS26748.1"/>
    <property type="molecule type" value="Genomic_DNA"/>
</dbReference>
<keyword evidence="2" id="KW-0663">Pyridoxal phosphate</keyword>
<evidence type="ECO:0000256" key="1">
    <source>
        <dbReference type="ARBA" id="ARBA00001933"/>
    </source>
</evidence>
<protein>
    <submittedName>
        <fullName evidence="3">Aminotransferase</fullName>
        <ecNumber evidence="3">2.6.1.-</ecNumber>
    </submittedName>
</protein>
<dbReference type="EC" id="2.6.1.-" evidence="3"/>
<sequence>MLGALVDEHLPGVQYRWPQGTYLAWLDCRELGFDDAASDEMTEGLAVVSDLSGPARWFLDHARVALSSGHVFGIGGAGHVRINFATSRAILIEAVSRMSRSLLERR</sequence>
<dbReference type="Proteomes" id="UP000050164">
    <property type="component" value="Unassembled WGS sequence"/>
</dbReference>
<organism evidence="3 4">
    <name type="scientific">Mycobacterium tuberculosis</name>
    <dbReference type="NCBI Taxonomy" id="1773"/>
    <lineage>
        <taxon>Bacteria</taxon>
        <taxon>Bacillati</taxon>
        <taxon>Actinomycetota</taxon>
        <taxon>Actinomycetes</taxon>
        <taxon>Mycobacteriales</taxon>
        <taxon>Mycobacteriaceae</taxon>
        <taxon>Mycobacterium</taxon>
        <taxon>Mycobacterium tuberculosis complex</taxon>
    </lineage>
</organism>
<dbReference type="SUPFAM" id="SSF53383">
    <property type="entry name" value="PLP-dependent transferases"/>
    <property type="match status" value="1"/>
</dbReference>
<dbReference type="AlphaFoldDB" id="A0A655ERP3"/>
<comment type="cofactor">
    <cofactor evidence="1">
        <name>pyridoxal 5'-phosphate</name>
        <dbReference type="ChEBI" id="CHEBI:597326"/>
    </cofactor>
</comment>
<dbReference type="InterPro" id="IPR051798">
    <property type="entry name" value="Class-II_PLP-Dep_Aminotrans"/>
</dbReference>
<dbReference type="InterPro" id="IPR015424">
    <property type="entry name" value="PyrdxlP-dep_Trfase"/>
</dbReference>
<dbReference type="PANTHER" id="PTHR43525">
    <property type="entry name" value="PROTEIN MALY"/>
    <property type="match status" value="1"/>
</dbReference>
<evidence type="ECO:0000313" key="4">
    <source>
        <dbReference type="Proteomes" id="UP000050164"/>
    </source>
</evidence>
<proteinExistence type="predicted"/>
<keyword evidence="3" id="KW-0808">Transferase</keyword>